<name>A0A2M8W2B8_9RHOB</name>
<dbReference type="RefSeq" id="WP_100368999.1">
    <property type="nucleotide sequence ID" value="NZ_PGTY01000003.1"/>
</dbReference>
<dbReference type="PANTHER" id="PTHR21485">
    <property type="entry name" value="HAD SUPERFAMILY MEMBERS CMAS AND KDSC"/>
    <property type="match status" value="1"/>
</dbReference>
<dbReference type="Gene3D" id="3.90.550.10">
    <property type="entry name" value="Spore Coat Polysaccharide Biosynthesis Protein SpsA, Chain A"/>
    <property type="match status" value="1"/>
</dbReference>
<keyword evidence="1" id="KW-0548">Nucleotidyltransferase</keyword>
<comment type="caution">
    <text evidence="1">The sequence shown here is derived from an EMBL/GenBank/DDBJ whole genome shotgun (WGS) entry which is preliminary data.</text>
</comment>
<keyword evidence="1" id="KW-0808">Transferase</keyword>
<accession>A0A2M8W2B8</accession>
<protein>
    <submittedName>
        <fullName evidence="1">N-acylneuraminate cytidylyltransferase</fullName>
    </submittedName>
</protein>
<dbReference type="AlphaFoldDB" id="A0A2M8W2B8"/>
<dbReference type="CDD" id="cd02513">
    <property type="entry name" value="CMP-NeuAc_Synthase"/>
    <property type="match status" value="1"/>
</dbReference>
<dbReference type="InterPro" id="IPR050793">
    <property type="entry name" value="CMP-NeuNAc_synthase"/>
</dbReference>
<organism evidence="1 2">
    <name type="scientific">Yoonia maricola</name>
    <dbReference type="NCBI Taxonomy" id="420999"/>
    <lineage>
        <taxon>Bacteria</taxon>
        <taxon>Pseudomonadati</taxon>
        <taxon>Pseudomonadota</taxon>
        <taxon>Alphaproteobacteria</taxon>
        <taxon>Rhodobacterales</taxon>
        <taxon>Paracoccaceae</taxon>
        <taxon>Yoonia</taxon>
    </lineage>
</organism>
<dbReference type="Pfam" id="PF02348">
    <property type="entry name" value="CTP_transf_3"/>
    <property type="match status" value="1"/>
</dbReference>
<dbReference type="InterPro" id="IPR029044">
    <property type="entry name" value="Nucleotide-diphossugar_trans"/>
</dbReference>
<sequence>MIIGHIGARAGSKGVPNKNFRMLHGKHLIDWSLDQLLASDRVDHVVVSTDSPEMYEHGLKRGCLDIGLRPAKLATDTAAKWDVWQHALGEVEKQTGPAKAFLDLDCTSPLRLPEDIEAGLDLFEAEQPDMVMSCCESRKNPYFNMLEKDASGALQVSKPLPHGVVARQQAPMVYDHVGLVYVVKPSYLRTASKLFEGHVIPLIVPNERSLDVDSPFDWDVIDYLLGKQIADGLRDPA</sequence>
<dbReference type="OrthoDB" id="9805604at2"/>
<evidence type="ECO:0000313" key="1">
    <source>
        <dbReference type="EMBL" id="PJI85048.1"/>
    </source>
</evidence>
<dbReference type="GO" id="GO:0008781">
    <property type="term" value="F:N-acylneuraminate cytidylyltransferase activity"/>
    <property type="evidence" value="ECO:0007669"/>
    <property type="project" value="TreeGrafter"/>
</dbReference>
<reference evidence="1 2" key="1">
    <citation type="submission" date="2017-11" db="EMBL/GenBank/DDBJ databases">
        <title>Genomic Encyclopedia of Archaeal and Bacterial Type Strains, Phase II (KMG-II): From Individual Species to Whole Genera.</title>
        <authorList>
            <person name="Goeker M."/>
        </authorList>
    </citation>
    <scope>NUCLEOTIDE SEQUENCE [LARGE SCALE GENOMIC DNA]</scope>
    <source>
        <strain evidence="1 2">DSM 29128</strain>
    </source>
</reference>
<gene>
    <name evidence="1" type="ORF">BC777_3044</name>
</gene>
<dbReference type="EMBL" id="PGTY01000003">
    <property type="protein sequence ID" value="PJI85048.1"/>
    <property type="molecule type" value="Genomic_DNA"/>
</dbReference>
<dbReference type="InterPro" id="IPR003329">
    <property type="entry name" value="Cytidylyl_trans"/>
</dbReference>
<keyword evidence="2" id="KW-1185">Reference proteome</keyword>
<dbReference type="PANTHER" id="PTHR21485:SF6">
    <property type="entry name" value="N-ACYLNEURAMINATE CYTIDYLYLTRANSFERASE-RELATED"/>
    <property type="match status" value="1"/>
</dbReference>
<dbReference type="Proteomes" id="UP000228531">
    <property type="component" value="Unassembled WGS sequence"/>
</dbReference>
<dbReference type="SUPFAM" id="SSF53448">
    <property type="entry name" value="Nucleotide-diphospho-sugar transferases"/>
    <property type="match status" value="1"/>
</dbReference>
<proteinExistence type="predicted"/>
<evidence type="ECO:0000313" key="2">
    <source>
        <dbReference type="Proteomes" id="UP000228531"/>
    </source>
</evidence>